<evidence type="ECO:0000256" key="10">
    <source>
        <dbReference type="SAM" id="MobiDB-lite"/>
    </source>
</evidence>
<dbReference type="Pfam" id="PF13476">
    <property type="entry name" value="AAA_23"/>
    <property type="match status" value="1"/>
</dbReference>
<dbReference type="InterPro" id="IPR001238">
    <property type="entry name" value="DNA-binding_RecF"/>
</dbReference>
<evidence type="ECO:0000256" key="6">
    <source>
        <dbReference type="ARBA" id="ARBA00023125"/>
    </source>
</evidence>
<dbReference type="GO" id="GO:0005524">
    <property type="term" value="F:ATP binding"/>
    <property type="evidence" value="ECO:0007669"/>
    <property type="project" value="UniProtKB-UniRule"/>
</dbReference>
<dbReference type="Gene3D" id="1.20.1050.90">
    <property type="entry name" value="RecF/RecN/SMC, N-terminal domain"/>
    <property type="match status" value="1"/>
</dbReference>
<comment type="function">
    <text evidence="9">The RecF protein is involved in DNA metabolism; it is required for DNA replication and normal SOS inducibility. RecF binds preferentially to single-stranded, linear DNA. It also seems to bind ATP.</text>
</comment>
<feature type="binding site" evidence="9">
    <location>
        <begin position="30"/>
        <end position="37"/>
    </location>
    <ligand>
        <name>ATP</name>
        <dbReference type="ChEBI" id="CHEBI:30616"/>
    </ligand>
</feature>
<dbReference type="GO" id="GO:0006302">
    <property type="term" value="P:double-strand break repair"/>
    <property type="evidence" value="ECO:0007669"/>
    <property type="project" value="InterPro"/>
</dbReference>
<keyword evidence="8 9" id="KW-0742">SOS response</keyword>
<dbReference type="RefSeq" id="WP_024464437.1">
    <property type="nucleotide sequence ID" value="NZ_CP062939.1"/>
</dbReference>
<dbReference type="Gene3D" id="3.40.50.300">
    <property type="entry name" value="P-loop containing nucleotide triphosphate hydrolases"/>
    <property type="match status" value="1"/>
</dbReference>
<evidence type="ECO:0000256" key="1">
    <source>
        <dbReference type="ARBA" id="ARBA00022490"/>
    </source>
</evidence>
<dbReference type="InterPro" id="IPR042174">
    <property type="entry name" value="RecF_2"/>
</dbReference>
<evidence type="ECO:0000256" key="9">
    <source>
        <dbReference type="HAMAP-Rule" id="MF_00365"/>
    </source>
</evidence>
<evidence type="ECO:0000256" key="5">
    <source>
        <dbReference type="ARBA" id="ARBA00022840"/>
    </source>
</evidence>
<dbReference type="eggNOG" id="COG1195">
    <property type="taxonomic scope" value="Bacteria"/>
</dbReference>
<feature type="compositionally biased region" description="Basic and acidic residues" evidence="10">
    <location>
        <begin position="269"/>
        <end position="284"/>
    </location>
</feature>
<keyword evidence="5 9" id="KW-0067">ATP-binding</keyword>
<dbReference type="GO" id="GO:0006260">
    <property type="term" value="P:DNA replication"/>
    <property type="evidence" value="ECO:0007669"/>
    <property type="project" value="UniProtKB-UniRule"/>
</dbReference>
<organism evidence="12 13">
    <name type="scientific">Bifidobacterium subtile</name>
    <dbReference type="NCBI Taxonomy" id="77635"/>
    <lineage>
        <taxon>Bacteria</taxon>
        <taxon>Bacillati</taxon>
        <taxon>Actinomycetota</taxon>
        <taxon>Actinomycetes</taxon>
        <taxon>Bifidobacteriales</taxon>
        <taxon>Bifidobacteriaceae</taxon>
        <taxon>Bifidobacterium</taxon>
    </lineage>
</organism>
<keyword evidence="6 9" id="KW-0238">DNA-binding</keyword>
<comment type="similarity">
    <text evidence="9">Belongs to the RecF family.</text>
</comment>
<keyword evidence="3 9" id="KW-0547">Nucleotide-binding</keyword>
<dbReference type="EMBL" id="JGZR01000006">
    <property type="protein sequence ID" value="KFJ03610.1"/>
    <property type="molecule type" value="Genomic_DNA"/>
</dbReference>
<comment type="subcellular location">
    <subcellularLocation>
        <location evidence="9">Cytoplasm</location>
    </subcellularLocation>
</comment>
<evidence type="ECO:0000256" key="3">
    <source>
        <dbReference type="ARBA" id="ARBA00022741"/>
    </source>
</evidence>
<dbReference type="SUPFAM" id="SSF52540">
    <property type="entry name" value="P-loop containing nucleoside triphosphate hydrolases"/>
    <property type="match status" value="1"/>
</dbReference>
<protein>
    <recommendedName>
        <fullName evidence="9">DNA replication and repair protein RecF</fullName>
    </recommendedName>
</protein>
<dbReference type="STRING" id="77635.BISU_0080"/>
<evidence type="ECO:0000313" key="13">
    <source>
        <dbReference type="Proteomes" id="UP000029055"/>
    </source>
</evidence>
<comment type="caution">
    <text evidence="12">The sequence shown here is derived from an EMBL/GenBank/DDBJ whole genome shotgun (WGS) entry which is preliminary data.</text>
</comment>
<dbReference type="GO" id="GO:0005737">
    <property type="term" value="C:cytoplasm"/>
    <property type="evidence" value="ECO:0007669"/>
    <property type="project" value="UniProtKB-SubCell"/>
</dbReference>
<keyword evidence="1 9" id="KW-0963">Cytoplasm</keyword>
<dbReference type="InterPro" id="IPR027417">
    <property type="entry name" value="P-loop_NTPase"/>
</dbReference>
<proteinExistence type="inferred from homology"/>
<keyword evidence="7 9" id="KW-0234">DNA repair</keyword>
<feature type="compositionally biased region" description="Polar residues" evidence="10">
    <location>
        <begin position="285"/>
        <end position="297"/>
    </location>
</feature>
<feature type="region of interest" description="Disordered" evidence="10">
    <location>
        <begin position="269"/>
        <end position="299"/>
    </location>
</feature>
<evidence type="ECO:0000256" key="7">
    <source>
        <dbReference type="ARBA" id="ARBA00023204"/>
    </source>
</evidence>
<dbReference type="GO" id="GO:0000731">
    <property type="term" value="P:DNA synthesis involved in DNA repair"/>
    <property type="evidence" value="ECO:0007669"/>
    <property type="project" value="TreeGrafter"/>
</dbReference>
<dbReference type="AlphaFoldDB" id="A0A087E759"/>
<dbReference type="PANTHER" id="PTHR32182">
    <property type="entry name" value="DNA REPLICATION AND REPAIR PROTEIN RECF"/>
    <property type="match status" value="1"/>
</dbReference>
<gene>
    <name evidence="9" type="primary">recF</name>
    <name evidence="12" type="ORF">BISU_0080</name>
</gene>
<sequence length="482" mass="51966">MYISRLALDHFRSWEHCVADFAPGVNILHGVNGLGKTNIVEAIEVLSTGSSHRTSSSLPLVERGAASATIRANVSEADNRRIAAAEADGANLNGVDTGDSRIDAAENGGAMRDGTGDGGRSRTLRTTTYEATIAARGANRARINGGSSLYLRDIVGRIPSVSFTPEDQRLVTSDPAMRRRFLDQAGALLIPGYMNRLQTCTRIAKQRAALLKQLERSEGDTNAALSGLEIWTGQFIEAGIALTVDRNSIIDALSEPFVAIYDRLAGDKPVDGSERRSARQDEQAQKMQPQSLQTTQPVHAAHTARIGYEPSFAEVFDGEDGDAAAAISRHFQRIYPGEVARGLNLIGPHRDDMALELEGMPAREFASNGEMWTMALALKMALFEVVVRTSGVTPIVILDDVFAQLDETRRRQILAFATAQQQVFITVAARSDIPDLSGLEGVSGISVSTPHIIDVAQLKDASYDGNDQLIAQLQAMRGGDRA</sequence>
<evidence type="ECO:0000259" key="11">
    <source>
        <dbReference type="Pfam" id="PF13476"/>
    </source>
</evidence>
<reference evidence="12 13" key="1">
    <citation type="submission" date="2014-03" db="EMBL/GenBank/DDBJ databases">
        <title>Genomics of Bifidobacteria.</title>
        <authorList>
            <person name="Ventura M."/>
            <person name="Milani C."/>
            <person name="Lugli G.A."/>
        </authorList>
    </citation>
    <scope>NUCLEOTIDE SEQUENCE [LARGE SCALE GENOMIC DNA]</scope>
    <source>
        <strain evidence="12 13">LMG 11597</strain>
    </source>
</reference>
<evidence type="ECO:0000256" key="4">
    <source>
        <dbReference type="ARBA" id="ARBA00022763"/>
    </source>
</evidence>
<dbReference type="GO" id="GO:0016887">
    <property type="term" value="F:ATP hydrolysis activity"/>
    <property type="evidence" value="ECO:0007669"/>
    <property type="project" value="InterPro"/>
</dbReference>
<keyword evidence="13" id="KW-1185">Reference proteome</keyword>
<dbReference type="HAMAP" id="MF_00365">
    <property type="entry name" value="RecF"/>
    <property type="match status" value="1"/>
</dbReference>
<dbReference type="Proteomes" id="UP000029055">
    <property type="component" value="Unassembled WGS sequence"/>
</dbReference>
<evidence type="ECO:0000256" key="8">
    <source>
        <dbReference type="ARBA" id="ARBA00023236"/>
    </source>
</evidence>
<dbReference type="GO" id="GO:0009432">
    <property type="term" value="P:SOS response"/>
    <property type="evidence" value="ECO:0007669"/>
    <property type="project" value="UniProtKB-UniRule"/>
</dbReference>
<keyword evidence="4 9" id="KW-0227">DNA damage</keyword>
<name>A0A087E759_9BIFI</name>
<keyword evidence="2 9" id="KW-0235">DNA replication</keyword>
<evidence type="ECO:0000256" key="2">
    <source>
        <dbReference type="ARBA" id="ARBA00022705"/>
    </source>
</evidence>
<dbReference type="PANTHER" id="PTHR32182:SF0">
    <property type="entry name" value="DNA REPLICATION AND REPAIR PROTEIN RECF"/>
    <property type="match status" value="1"/>
</dbReference>
<dbReference type="GO" id="GO:0003697">
    <property type="term" value="F:single-stranded DNA binding"/>
    <property type="evidence" value="ECO:0007669"/>
    <property type="project" value="UniProtKB-UniRule"/>
</dbReference>
<dbReference type="PROSITE" id="PS00617">
    <property type="entry name" value="RECF_1"/>
    <property type="match status" value="1"/>
</dbReference>
<dbReference type="InterPro" id="IPR018078">
    <property type="entry name" value="DNA-binding_RecF_CS"/>
</dbReference>
<accession>A0A087E759</accession>
<dbReference type="InterPro" id="IPR038729">
    <property type="entry name" value="Rad50/SbcC_AAA"/>
</dbReference>
<dbReference type="OrthoDB" id="9803889at2"/>
<evidence type="ECO:0000313" key="12">
    <source>
        <dbReference type="EMBL" id="KFJ03610.1"/>
    </source>
</evidence>
<feature type="domain" description="Rad50/SbcC-type AAA" evidence="11">
    <location>
        <begin position="5"/>
        <end position="63"/>
    </location>
</feature>